<proteinExistence type="predicted"/>
<reference evidence="6" key="1">
    <citation type="submission" date="2021-10" db="EMBL/GenBank/DDBJ databases">
        <title>Tropical sea cucumber genome reveals ecological adaptation and Cuvierian tubules defense mechanism.</title>
        <authorList>
            <person name="Chen T."/>
        </authorList>
    </citation>
    <scope>NUCLEOTIDE SEQUENCE</scope>
    <source>
        <strain evidence="6">Nanhai2018</strain>
        <tissue evidence="6">Muscle</tissue>
    </source>
</reference>
<dbReference type="OrthoDB" id="6156430at2759"/>
<feature type="compositionally biased region" description="Basic and acidic residues" evidence="4">
    <location>
        <begin position="288"/>
        <end position="309"/>
    </location>
</feature>
<dbReference type="PANTHER" id="PTHR19303">
    <property type="entry name" value="TRANSPOSON"/>
    <property type="match status" value="1"/>
</dbReference>
<dbReference type="GO" id="GO:0008270">
    <property type="term" value="F:zinc ion binding"/>
    <property type="evidence" value="ECO:0007669"/>
    <property type="project" value="UniProtKB-KW"/>
</dbReference>
<dbReference type="Proteomes" id="UP001152320">
    <property type="component" value="Chromosome 13"/>
</dbReference>
<sequence>MELMNGAPPGSIYACHKSGWMQMDIFTTWFKHFIRSSGASKDNPVLLILDGHATHAKNLDVIDTARENGVVMLCLPPHCSHRMQPLDVNFMKPISTYYDQELEKWLRNNQGRVVTTFQVAELFGHAYMKAATAQIAASGFHKTGIHPTKRDIFLPHEFEAAEATDRPIKEGENVQNVEAGTVEDNQSVKDLHAVVSSGENTGAIVNENIAGTASDRHAKEPEEADETDPGGTSDDAVPSTSGYVSPFEISPPPKATTRNNKKPNATRGKTVVLTRSPYKQELIAAKQGKAEKTQGHSEKRSKPSTRDQQKTTTAKKAKRAEPVPETDSSSAEIDDDAECIYCGELWSKSNEAMIQCTSCEEWAHLACAGKEDHDVRFVCDFCD</sequence>
<dbReference type="InterPro" id="IPR050863">
    <property type="entry name" value="CenT-Element_Derived"/>
</dbReference>
<dbReference type="InterPro" id="IPR001965">
    <property type="entry name" value="Znf_PHD"/>
</dbReference>
<feature type="domain" description="Zinc finger PHD-type" evidence="5">
    <location>
        <begin position="338"/>
        <end position="383"/>
    </location>
</feature>
<evidence type="ECO:0000256" key="2">
    <source>
        <dbReference type="ARBA" id="ARBA00022771"/>
    </source>
</evidence>
<keyword evidence="2" id="KW-0863">Zinc-finger</keyword>
<dbReference type="GO" id="GO:0003677">
    <property type="term" value="F:DNA binding"/>
    <property type="evidence" value="ECO:0007669"/>
    <property type="project" value="TreeGrafter"/>
</dbReference>
<dbReference type="EMBL" id="JAIZAY010000013">
    <property type="protein sequence ID" value="KAJ8030898.1"/>
    <property type="molecule type" value="Genomic_DNA"/>
</dbReference>
<accession>A0A9Q1H2R7</accession>
<comment type="caution">
    <text evidence="6">The sequence shown here is derived from an EMBL/GenBank/DDBJ whole genome shotgun (WGS) entry which is preliminary data.</text>
</comment>
<evidence type="ECO:0000259" key="5">
    <source>
        <dbReference type="SMART" id="SM00249"/>
    </source>
</evidence>
<evidence type="ECO:0000256" key="3">
    <source>
        <dbReference type="ARBA" id="ARBA00022833"/>
    </source>
</evidence>
<dbReference type="SMART" id="SM00249">
    <property type="entry name" value="PHD"/>
    <property type="match status" value="1"/>
</dbReference>
<feature type="region of interest" description="Disordered" evidence="4">
    <location>
        <begin position="198"/>
        <end position="332"/>
    </location>
</feature>
<dbReference type="InterPro" id="IPR004875">
    <property type="entry name" value="DDE_SF_endonuclease_dom"/>
</dbReference>
<name>A0A9Q1H2R7_HOLLE</name>
<dbReference type="InterPro" id="IPR011011">
    <property type="entry name" value="Znf_FYVE_PHD"/>
</dbReference>
<dbReference type="PANTHER" id="PTHR19303:SF74">
    <property type="entry name" value="POGO TRANSPOSABLE ELEMENT WITH KRAB DOMAIN"/>
    <property type="match status" value="1"/>
</dbReference>
<keyword evidence="3" id="KW-0862">Zinc</keyword>
<protein>
    <recommendedName>
        <fullName evidence="5">Zinc finger PHD-type domain-containing protein</fullName>
    </recommendedName>
</protein>
<evidence type="ECO:0000256" key="1">
    <source>
        <dbReference type="ARBA" id="ARBA00022723"/>
    </source>
</evidence>
<gene>
    <name evidence="6" type="ORF">HOLleu_27441</name>
</gene>
<evidence type="ECO:0000313" key="6">
    <source>
        <dbReference type="EMBL" id="KAJ8030898.1"/>
    </source>
</evidence>
<dbReference type="Pfam" id="PF03184">
    <property type="entry name" value="DDE_1"/>
    <property type="match status" value="1"/>
</dbReference>
<keyword evidence="7" id="KW-1185">Reference proteome</keyword>
<dbReference type="InterPro" id="IPR013083">
    <property type="entry name" value="Znf_RING/FYVE/PHD"/>
</dbReference>
<evidence type="ECO:0000313" key="7">
    <source>
        <dbReference type="Proteomes" id="UP001152320"/>
    </source>
</evidence>
<dbReference type="CDD" id="cd15517">
    <property type="entry name" value="PHD_TCF19_like"/>
    <property type="match status" value="1"/>
</dbReference>
<dbReference type="AlphaFoldDB" id="A0A9Q1H2R7"/>
<organism evidence="6 7">
    <name type="scientific">Holothuria leucospilota</name>
    <name type="common">Black long sea cucumber</name>
    <name type="synonym">Mertensiothuria leucospilota</name>
    <dbReference type="NCBI Taxonomy" id="206669"/>
    <lineage>
        <taxon>Eukaryota</taxon>
        <taxon>Metazoa</taxon>
        <taxon>Echinodermata</taxon>
        <taxon>Eleutherozoa</taxon>
        <taxon>Echinozoa</taxon>
        <taxon>Holothuroidea</taxon>
        <taxon>Aspidochirotacea</taxon>
        <taxon>Aspidochirotida</taxon>
        <taxon>Holothuriidae</taxon>
        <taxon>Holothuria</taxon>
    </lineage>
</organism>
<dbReference type="SUPFAM" id="SSF57903">
    <property type="entry name" value="FYVE/PHD zinc finger"/>
    <property type="match status" value="1"/>
</dbReference>
<dbReference type="GO" id="GO:0005634">
    <property type="term" value="C:nucleus"/>
    <property type="evidence" value="ECO:0007669"/>
    <property type="project" value="TreeGrafter"/>
</dbReference>
<evidence type="ECO:0000256" key="4">
    <source>
        <dbReference type="SAM" id="MobiDB-lite"/>
    </source>
</evidence>
<dbReference type="Gene3D" id="3.30.40.10">
    <property type="entry name" value="Zinc/RING finger domain, C3HC4 (zinc finger)"/>
    <property type="match status" value="1"/>
</dbReference>
<keyword evidence="1" id="KW-0479">Metal-binding</keyword>